<dbReference type="PANTHER" id="PTHR11390">
    <property type="entry name" value="PROKARYOTIC DNA TOPOISOMERASE"/>
    <property type="match status" value="1"/>
</dbReference>
<dbReference type="GO" id="GO:0003677">
    <property type="term" value="F:DNA binding"/>
    <property type="evidence" value="ECO:0007669"/>
    <property type="project" value="UniProtKB-KW"/>
</dbReference>
<sequence length="700" mass="78092">MSKLVICEKPSVAKSIASALGVTSRADGYFEGGGWLISWCIGHLVGLADAAAYDDRYKKWRYEDLPILPDPFRYVVSEEKAAQFHILRSLMERPDVTELVNACDAGREGELIFRLVYEAAGCSKPFSRLWISSMEDAAIREGFSALRPGADYDPLYQSALCRQKADWLIGINASRLFSVLYHRTLNVGRVQTPTLAMLADRDSKIVLFRKEKYHHVRLALEGAEAVSEKIPAMEDAQAIRDVCDGQRAVCVSVVREKKTEKPPKLYDLTTLQREANRLFSYTAKQTLDYAQSLYEKKLLTYPRTDSRYLTGDMAETASVVLHLAARVPPFDACPEFFPDVAALVNDKEVSDHHAILPTLELEKADVQGLPVGERNILLLVCCKLLCAAAEHFVYEAVTATFDCGGHTFTAKGKQVLSQGWRAIQEVFRSSLKEKPEDEDSESVLPALTEGQVFEPVSASVTEHFTSPPKPYTEDTLLSAMENAGKEDIPEDAERRGLGTPATRAAIIEKLVSGGFVERKGKNLIPTKAGVNLVTVLPEVLTSPKLTADWEQRLNEVAKGQVSPDDFMDGIEAMAAELVRKYSHISEDGQKLFQPEKETVGLCPRCGKPVYEGKKNFACSDRACQFVMWKNDRFWTSRRKEMTRKMAADLLKKGRTSVKGMWSEKKGSTYDTVVILDDTGGKYVNFKLEFPKRKDGVHGKK</sequence>
<feature type="domain" description="Toprim" evidence="13">
    <location>
        <begin position="2"/>
        <end position="135"/>
    </location>
</feature>
<name>A0A564UTP6_9FIRM</name>
<keyword evidence="7" id="KW-0238">DNA-binding</keyword>
<dbReference type="SMART" id="SM00493">
    <property type="entry name" value="TOPRIM"/>
    <property type="match status" value="1"/>
</dbReference>
<dbReference type="SUPFAM" id="SSF56712">
    <property type="entry name" value="Prokaryotic type I DNA topoisomerase"/>
    <property type="match status" value="1"/>
</dbReference>
<dbReference type="EMBL" id="CABHNM010000073">
    <property type="protein sequence ID" value="VUX22621.1"/>
    <property type="molecule type" value="Genomic_DNA"/>
</dbReference>
<comment type="catalytic activity">
    <reaction evidence="1">
        <text>ATP-independent breakage of single-stranded DNA, followed by passage and rejoining.</text>
        <dbReference type="EC" id="5.6.2.1"/>
    </reaction>
</comment>
<evidence type="ECO:0000259" key="14">
    <source>
        <dbReference type="PROSITE" id="PS52039"/>
    </source>
</evidence>
<keyword evidence="8 15" id="KW-0413">Isomerase</keyword>
<dbReference type="InterPro" id="IPR013497">
    <property type="entry name" value="Topo_IA_cen"/>
</dbReference>
<evidence type="ECO:0000256" key="7">
    <source>
        <dbReference type="ARBA" id="ARBA00023125"/>
    </source>
</evidence>
<organism evidence="15 16">
    <name type="scientific">Dorea longicatena</name>
    <dbReference type="NCBI Taxonomy" id="88431"/>
    <lineage>
        <taxon>Bacteria</taxon>
        <taxon>Bacillati</taxon>
        <taxon>Bacillota</taxon>
        <taxon>Clostridia</taxon>
        <taxon>Lachnospirales</taxon>
        <taxon>Lachnospiraceae</taxon>
        <taxon>Dorea</taxon>
    </lineage>
</organism>
<keyword evidence="6" id="KW-0799">Topoisomerase</keyword>
<dbReference type="CDD" id="cd03362">
    <property type="entry name" value="TOPRIM_TopoIA_TopoIII"/>
    <property type="match status" value="1"/>
</dbReference>
<evidence type="ECO:0000256" key="3">
    <source>
        <dbReference type="ARBA" id="ARBA00012891"/>
    </source>
</evidence>
<dbReference type="Gene3D" id="1.10.460.10">
    <property type="entry name" value="Topoisomerase I, domain 2"/>
    <property type="match status" value="1"/>
</dbReference>
<dbReference type="GO" id="GO:0006265">
    <property type="term" value="P:DNA topological change"/>
    <property type="evidence" value="ECO:0007669"/>
    <property type="project" value="InterPro"/>
</dbReference>
<dbReference type="GO" id="GO:0006281">
    <property type="term" value="P:DNA repair"/>
    <property type="evidence" value="ECO:0007669"/>
    <property type="project" value="TreeGrafter"/>
</dbReference>
<dbReference type="InterPro" id="IPR013826">
    <property type="entry name" value="Topo_IA_cen_sub3"/>
</dbReference>
<evidence type="ECO:0000256" key="4">
    <source>
        <dbReference type="ARBA" id="ARBA00022723"/>
    </source>
</evidence>
<evidence type="ECO:0000256" key="5">
    <source>
        <dbReference type="ARBA" id="ARBA00022842"/>
    </source>
</evidence>
<evidence type="ECO:0000256" key="12">
    <source>
        <dbReference type="ARBA" id="ARBA00032877"/>
    </source>
</evidence>
<dbReference type="Proteomes" id="UP000398619">
    <property type="component" value="Unassembled WGS sequence"/>
</dbReference>
<gene>
    <name evidence="15" type="primary">topB_3</name>
    <name evidence="15" type="ORF">DLSSTS7063_03023</name>
</gene>
<dbReference type="GO" id="GO:0006310">
    <property type="term" value="P:DNA recombination"/>
    <property type="evidence" value="ECO:0007669"/>
    <property type="project" value="TreeGrafter"/>
</dbReference>
<evidence type="ECO:0000256" key="2">
    <source>
        <dbReference type="ARBA" id="ARBA00009446"/>
    </source>
</evidence>
<dbReference type="InterPro" id="IPR006171">
    <property type="entry name" value="TOPRIM_dom"/>
</dbReference>
<evidence type="ECO:0000256" key="6">
    <source>
        <dbReference type="ARBA" id="ARBA00023029"/>
    </source>
</evidence>
<dbReference type="PROSITE" id="PS50880">
    <property type="entry name" value="TOPRIM"/>
    <property type="match status" value="1"/>
</dbReference>
<dbReference type="SMART" id="SM00436">
    <property type="entry name" value="TOP1Bc"/>
    <property type="match status" value="1"/>
</dbReference>
<dbReference type="InterPro" id="IPR023405">
    <property type="entry name" value="Topo_IA_core_domain"/>
</dbReference>
<accession>A0A564UTP6</accession>
<proteinExistence type="inferred from homology"/>
<dbReference type="GO" id="GO:0043597">
    <property type="term" value="C:cytoplasmic replication fork"/>
    <property type="evidence" value="ECO:0007669"/>
    <property type="project" value="TreeGrafter"/>
</dbReference>
<dbReference type="GO" id="GO:0003917">
    <property type="term" value="F:DNA topoisomerase type I (single strand cut, ATP-independent) activity"/>
    <property type="evidence" value="ECO:0007669"/>
    <property type="project" value="UniProtKB-EC"/>
</dbReference>
<dbReference type="PROSITE" id="PS00396">
    <property type="entry name" value="TOPO_IA_1"/>
    <property type="match status" value="1"/>
</dbReference>
<dbReference type="PROSITE" id="PS52039">
    <property type="entry name" value="TOPO_IA_2"/>
    <property type="match status" value="1"/>
</dbReference>
<dbReference type="InterPro" id="IPR013825">
    <property type="entry name" value="Topo_IA_cen_sub2"/>
</dbReference>
<reference evidence="15 16" key="1">
    <citation type="submission" date="2019-07" db="EMBL/GenBank/DDBJ databases">
        <authorList>
            <person name="Hibberd C M."/>
            <person name="Gehrig L. J."/>
            <person name="Chang H.-W."/>
            <person name="Venkatesh S."/>
        </authorList>
    </citation>
    <scope>NUCLEOTIDE SEQUENCE [LARGE SCALE GENOMIC DNA]</scope>
    <source>
        <strain evidence="15">Dorea_longicatena_SSTS_Bg7063</strain>
    </source>
</reference>
<dbReference type="SMART" id="SM00437">
    <property type="entry name" value="TOP1Ac"/>
    <property type="match status" value="1"/>
</dbReference>
<evidence type="ECO:0000256" key="11">
    <source>
        <dbReference type="ARBA" id="ARBA00032235"/>
    </source>
</evidence>
<dbReference type="InterPro" id="IPR005738">
    <property type="entry name" value="TopoIII"/>
</dbReference>
<evidence type="ECO:0000313" key="15">
    <source>
        <dbReference type="EMBL" id="VUX22621.1"/>
    </source>
</evidence>
<dbReference type="Gene3D" id="1.10.290.10">
    <property type="entry name" value="Topoisomerase I, domain 4"/>
    <property type="match status" value="1"/>
</dbReference>
<dbReference type="PANTHER" id="PTHR11390:SF21">
    <property type="entry name" value="DNA TOPOISOMERASE 3-ALPHA"/>
    <property type="match status" value="1"/>
</dbReference>
<dbReference type="InterPro" id="IPR000380">
    <property type="entry name" value="Topo_IA"/>
</dbReference>
<evidence type="ECO:0000256" key="10">
    <source>
        <dbReference type="ARBA" id="ARBA00031985"/>
    </source>
</evidence>
<dbReference type="PRINTS" id="PR00417">
    <property type="entry name" value="PRTPISMRASEI"/>
</dbReference>
<comment type="similarity">
    <text evidence="2">Belongs to the type IA topoisomerase family.</text>
</comment>
<evidence type="ECO:0000256" key="9">
    <source>
        <dbReference type="ARBA" id="ARBA00030003"/>
    </source>
</evidence>
<dbReference type="RefSeq" id="WP_144101558.1">
    <property type="nucleotide sequence ID" value="NZ_CABHNM010000073.1"/>
</dbReference>
<dbReference type="InterPro" id="IPR003602">
    <property type="entry name" value="Topo_IA_DNA-bd_dom"/>
</dbReference>
<dbReference type="Pfam" id="PF01751">
    <property type="entry name" value="Toprim"/>
    <property type="match status" value="1"/>
</dbReference>
<dbReference type="AlphaFoldDB" id="A0A564UTP6"/>
<evidence type="ECO:0000313" key="16">
    <source>
        <dbReference type="Proteomes" id="UP000398619"/>
    </source>
</evidence>
<feature type="domain" description="Topo IA-type catalytic" evidence="14">
    <location>
        <begin position="152"/>
        <end position="578"/>
    </location>
</feature>
<dbReference type="Gene3D" id="3.40.50.140">
    <property type="match status" value="1"/>
</dbReference>
<evidence type="ECO:0000256" key="1">
    <source>
        <dbReference type="ARBA" id="ARBA00000213"/>
    </source>
</evidence>
<protein>
    <recommendedName>
        <fullName evidence="3">DNA topoisomerase</fullName>
        <ecNumber evidence="3">5.6.2.1</ecNumber>
    </recommendedName>
    <alternativeName>
        <fullName evidence="12">Omega-protein</fullName>
    </alternativeName>
    <alternativeName>
        <fullName evidence="11">Relaxing enzyme</fullName>
    </alternativeName>
    <alternativeName>
        <fullName evidence="9">Swivelase</fullName>
    </alternativeName>
    <alternativeName>
        <fullName evidence="10">Untwisting enzyme</fullName>
    </alternativeName>
</protein>
<dbReference type="Pfam" id="PF01131">
    <property type="entry name" value="Topoisom_bac"/>
    <property type="match status" value="1"/>
</dbReference>
<dbReference type="CDD" id="cd00186">
    <property type="entry name" value="TOP1Ac"/>
    <property type="match status" value="1"/>
</dbReference>
<keyword evidence="4" id="KW-0479">Metal-binding</keyword>
<dbReference type="GO" id="GO:0046872">
    <property type="term" value="F:metal ion binding"/>
    <property type="evidence" value="ECO:0007669"/>
    <property type="project" value="UniProtKB-KW"/>
</dbReference>
<dbReference type="NCBIfam" id="NF005829">
    <property type="entry name" value="PRK07726.1"/>
    <property type="match status" value="1"/>
</dbReference>
<evidence type="ECO:0000259" key="13">
    <source>
        <dbReference type="PROSITE" id="PS50880"/>
    </source>
</evidence>
<dbReference type="InterPro" id="IPR023406">
    <property type="entry name" value="Topo_IA_AS"/>
</dbReference>
<dbReference type="Gene3D" id="2.70.20.10">
    <property type="entry name" value="Topoisomerase I, domain 3"/>
    <property type="match status" value="1"/>
</dbReference>
<dbReference type="InterPro" id="IPR034144">
    <property type="entry name" value="TOPRIM_TopoIII"/>
</dbReference>
<dbReference type="InterPro" id="IPR003601">
    <property type="entry name" value="Topo_IA_2"/>
</dbReference>
<dbReference type="NCBIfam" id="TIGR01056">
    <property type="entry name" value="topB"/>
    <property type="match status" value="1"/>
</dbReference>
<evidence type="ECO:0000256" key="8">
    <source>
        <dbReference type="ARBA" id="ARBA00023235"/>
    </source>
</evidence>
<dbReference type="EC" id="5.6.2.1" evidence="3"/>
<keyword evidence="5" id="KW-0460">Magnesium</keyword>
<dbReference type="InterPro" id="IPR013824">
    <property type="entry name" value="Topo_IA_cen_sub1"/>
</dbReference>